<name>A0A4Y2LC77_ARAVE</name>
<gene>
    <name evidence="1" type="ORF">AVEN_190413_1</name>
</gene>
<comment type="caution">
    <text evidence="1">The sequence shown here is derived from an EMBL/GenBank/DDBJ whole genome shotgun (WGS) entry which is preliminary data.</text>
</comment>
<proteinExistence type="predicted"/>
<evidence type="ECO:0000313" key="1">
    <source>
        <dbReference type="EMBL" id="GBN12059.1"/>
    </source>
</evidence>
<dbReference type="Proteomes" id="UP000499080">
    <property type="component" value="Unassembled WGS sequence"/>
</dbReference>
<evidence type="ECO:0000313" key="2">
    <source>
        <dbReference type="Proteomes" id="UP000499080"/>
    </source>
</evidence>
<dbReference type="AlphaFoldDB" id="A0A4Y2LC77"/>
<sequence length="150" mass="17174">MKRQNSFDVSNPAGSRRIRSNRWESGRIRIAIPSYADAGPKAYWVEVKEKFQKLSNKAIKCSITFANTKVVETNSYRLMSILITNIAISLTQHQTMRLYLSSFEPYLYLQKAMFLCVRVRCPDVSSVLTAMKYGTQVVVMVTQCTSKPEF</sequence>
<accession>A0A4Y2LC77</accession>
<keyword evidence="2" id="KW-1185">Reference proteome</keyword>
<dbReference type="EMBL" id="BGPR01005642">
    <property type="protein sequence ID" value="GBN12059.1"/>
    <property type="molecule type" value="Genomic_DNA"/>
</dbReference>
<protein>
    <submittedName>
        <fullName evidence="1">Uncharacterized protein</fullName>
    </submittedName>
</protein>
<reference evidence="1 2" key="1">
    <citation type="journal article" date="2019" name="Sci. Rep.">
        <title>Orb-weaving spider Araneus ventricosus genome elucidates the spidroin gene catalogue.</title>
        <authorList>
            <person name="Kono N."/>
            <person name="Nakamura H."/>
            <person name="Ohtoshi R."/>
            <person name="Moran D.A.P."/>
            <person name="Shinohara A."/>
            <person name="Yoshida Y."/>
            <person name="Fujiwara M."/>
            <person name="Mori M."/>
            <person name="Tomita M."/>
            <person name="Arakawa K."/>
        </authorList>
    </citation>
    <scope>NUCLEOTIDE SEQUENCE [LARGE SCALE GENOMIC DNA]</scope>
</reference>
<organism evidence="1 2">
    <name type="scientific">Araneus ventricosus</name>
    <name type="common">Orbweaver spider</name>
    <name type="synonym">Epeira ventricosa</name>
    <dbReference type="NCBI Taxonomy" id="182803"/>
    <lineage>
        <taxon>Eukaryota</taxon>
        <taxon>Metazoa</taxon>
        <taxon>Ecdysozoa</taxon>
        <taxon>Arthropoda</taxon>
        <taxon>Chelicerata</taxon>
        <taxon>Arachnida</taxon>
        <taxon>Araneae</taxon>
        <taxon>Araneomorphae</taxon>
        <taxon>Entelegynae</taxon>
        <taxon>Araneoidea</taxon>
        <taxon>Araneidae</taxon>
        <taxon>Araneus</taxon>
    </lineage>
</organism>